<evidence type="ECO:0000313" key="3">
    <source>
        <dbReference type="Proteomes" id="UP000678499"/>
    </source>
</evidence>
<dbReference type="InterPro" id="IPR000782">
    <property type="entry name" value="FAS1_domain"/>
</dbReference>
<reference evidence="2" key="1">
    <citation type="submission" date="2020-11" db="EMBL/GenBank/DDBJ databases">
        <authorList>
            <person name="Tran Van P."/>
        </authorList>
    </citation>
    <scope>NUCLEOTIDE SEQUENCE</scope>
</reference>
<proteinExistence type="predicted"/>
<gene>
    <name evidence="2" type="ORF">NMOB1V02_LOCUS10423</name>
</gene>
<dbReference type="SMART" id="SM00554">
    <property type="entry name" value="FAS1"/>
    <property type="match status" value="1"/>
</dbReference>
<feature type="domain" description="FAS1" evidence="1">
    <location>
        <begin position="1"/>
        <end position="141"/>
    </location>
</feature>
<dbReference type="Gene3D" id="2.30.180.10">
    <property type="entry name" value="FAS1 domain"/>
    <property type="match status" value="1"/>
</dbReference>
<dbReference type="Proteomes" id="UP000678499">
    <property type="component" value="Unassembled WGS sequence"/>
</dbReference>
<dbReference type="InterPro" id="IPR036378">
    <property type="entry name" value="FAS1_dom_sf"/>
</dbReference>
<keyword evidence="3" id="KW-1185">Reference proteome</keyword>
<protein>
    <recommendedName>
        <fullName evidence="1">FAS1 domain-containing protein</fullName>
    </recommendedName>
</protein>
<evidence type="ECO:0000259" key="1">
    <source>
        <dbReference type="PROSITE" id="PS50213"/>
    </source>
</evidence>
<dbReference type="OrthoDB" id="286301at2759"/>
<dbReference type="PROSITE" id="PS50213">
    <property type="entry name" value="FAS1"/>
    <property type="match status" value="1"/>
</dbReference>
<evidence type="ECO:0000313" key="2">
    <source>
        <dbReference type="EMBL" id="CAD7282804.1"/>
    </source>
</evidence>
<organism evidence="2">
    <name type="scientific">Notodromas monacha</name>
    <dbReference type="NCBI Taxonomy" id="399045"/>
    <lineage>
        <taxon>Eukaryota</taxon>
        <taxon>Metazoa</taxon>
        <taxon>Ecdysozoa</taxon>
        <taxon>Arthropoda</taxon>
        <taxon>Crustacea</taxon>
        <taxon>Oligostraca</taxon>
        <taxon>Ostracoda</taxon>
        <taxon>Podocopa</taxon>
        <taxon>Podocopida</taxon>
        <taxon>Cypridocopina</taxon>
        <taxon>Cypridoidea</taxon>
        <taxon>Cyprididae</taxon>
        <taxon>Notodromas</taxon>
    </lineage>
</organism>
<dbReference type="EMBL" id="CAJPEX010004342">
    <property type="protein sequence ID" value="CAG0922956.1"/>
    <property type="molecule type" value="Genomic_DNA"/>
</dbReference>
<name>A0A7R9GIY6_9CRUS</name>
<sequence>NIPTQDFVGTLSSLPGATFEALTTAAIGANLLETIQGATDVTLLAPLDSENFSVDIVNSLLEDPEAVAGILLDHVVDGSIFSIGIGESKTFTTLNGNNLVVSFTADKGYVISDEAGNELADLVAGDVPTTQGVLHVLDRPILV</sequence>
<dbReference type="SUPFAM" id="SSF82153">
    <property type="entry name" value="FAS1 domain"/>
    <property type="match status" value="1"/>
</dbReference>
<accession>A0A7R9GIY6</accession>
<dbReference type="Pfam" id="PF02469">
    <property type="entry name" value="Fasciclin"/>
    <property type="match status" value="1"/>
</dbReference>
<dbReference type="AlphaFoldDB" id="A0A7R9GIY6"/>
<dbReference type="EMBL" id="OA886379">
    <property type="protein sequence ID" value="CAD7282804.1"/>
    <property type="molecule type" value="Genomic_DNA"/>
</dbReference>
<feature type="non-terminal residue" evidence="2">
    <location>
        <position position="1"/>
    </location>
</feature>